<feature type="domain" description="DUF374" evidence="1">
    <location>
        <begin position="64"/>
        <end position="130"/>
    </location>
</feature>
<dbReference type="Pfam" id="PF04028">
    <property type="entry name" value="DUF374"/>
    <property type="match status" value="1"/>
</dbReference>
<dbReference type="SUPFAM" id="SSF69593">
    <property type="entry name" value="Glycerol-3-phosphate (1)-acyltransferase"/>
    <property type="match status" value="1"/>
</dbReference>
<sequence length="222" mass="24799">MSGWKDRLLLGLAPPAAALVIRLLHASMRTEIIGEEHPARFWEQGKNVILAFWHDQLLLMVLGYRGPGAKILISASKDGELIARTMRFFGQDAVRGSSSRGGRAAFREMLKLAEEKVDLVFTPDGPRGPRHELKDGVVQLARMTGMPVIPMAFVASAGHRFGSWDRFLLPRPFARGVYAFGEPVHYSRAEGPEKFRLRLESAMKENQRRAEARLEDHGLSAV</sequence>
<dbReference type="RefSeq" id="WP_148894233.1">
    <property type="nucleotide sequence ID" value="NZ_VNIB01000001.1"/>
</dbReference>
<dbReference type="InterPro" id="IPR007172">
    <property type="entry name" value="DUF374"/>
</dbReference>
<dbReference type="OrthoDB" id="9810508at2"/>
<protein>
    <recommendedName>
        <fullName evidence="1">DUF374 domain-containing protein</fullName>
    </recommendedName>
</protein>
<proteinExistence type="predicted"/>
<organism evidence="2 3">
    <name type="scientific">Geothermobacter ehrlichii</name>
    <dbReference type="NCBI Taxonomy" id="213224"/>
    <lineage>
        <taxon>Bacteria</taxon>
        <taxon>Pseudomonadati</taxon>
        <taxon>Thermodesulfobacteriota</taxon>
        <taxon>Desulfuromonadia</taxon>
        <taxon>Desulfuromonadales</taxon>
        <taxon>Geothermobacteraceae</taxon>
        <taxon>Geothermobacter</taxon>
    </lineage>
</organism>
<gene>
    <name evidence="2" type="ORF">EDC39_101204</name>
</gene>
<accession>A0A5D3WNY0</accession>
<comment type="caution">
    <text evidence="2">The sequence shown here is derived from an EMBL/GenBank/DDBJ whole genome shotgun (WGS) entry which is preliminary data.</text>
</comment>
<dbReference type="AlphaFoldDB" id="A0A5D3WNY0"/>
<name>A0A5D3WNY0_9BACT</name>
<dbReference type="Proteomes" id="UP000324159">
    <property type="component" value="Unassembled WGS sequence"/>
</dbReference>
<evidence type="ECO:0000313" key="2">
    <source>
        <dbReference type="EMBL" id="TYP00044.1"/>
    </source>
</evidence>
<evidence type="ECO:0000259" key="1">
    <source>
        <dbReference type="Pfam" id="PF04028"/>
    </source>
</evidence>
<evidence type="ECO:0000313" key="3">
    <source>
        <dbReference type="Proteomes" id="UP000324159"/>
    </source>
</evidence>
<reference evidence="2 3" key="1">
    <citation type="submission" date="2019-07" db="EMBL/GenBank/DDBJ databases">
        <title>Genomic Encyclopedia of Type Strains, Phase IV (KMG-IV): sequencing the most valuable type-strain genomes for metagenomic binning, comparative biology and taxonomic classification.</title>
        <authorList>
            <person name="Goeker M."/>
        </authorList>
    </citation>
    <scope>NUCLEOTIDE SEQUENCE [LARGE SCALE GENOMIC DNA]</scope>
    <source>
        <strain evidence="2 3">SS015</strain>
    </source>
</reference>
<keyword evidence="3" id="KW-1185">Reference proteome</keyword>
<dbReference type="CDD" id="cd07983">
    <property type="entry name" value="LPLAT_DUF374-like"/>
    <property type="match status" value="1"/>
</dbReference>
<dbReference type="EMBL" id="VNIB01000001">
    <property type="protein sequence ID" value="TYP00044.1"/>
    <property type="molecule type" value="Genomic_DNA"/>
</dbReference>